<dbReference type="Proteomes" id="UP000240418">
    <property type="component" value="Unassembled WGS sequence"/>
</dbReference>
<dbReference type="GO" id="GO:0030203">
    <property type="term" value="P:glycosaminoglycan metabolic process"/>
    <property type="evidence" value="ECO:0007669"/>
    <property type="project" value="TreeGrafter"/>
</dbReference>
<feature type="active site" description="Proton donor" evidence="8">
    <location>
        <position position="408"/>
    </location>
</feature>
<dbReference type="InterPro" id="IPR029018">
    <property type="entry name" value="Hex-like_dom2"/>
</dbReference>
<evidence type="ECO:0000256" key="7">
    <source>
        <dbReference type="ARBA" id="ARBA00033000"/>
    </source>
</evidence>
<dbReference type="InterPro" id="IPR015883">
    <property type="entry name" value="Glyco_hydro_20_cat"/>
</dbReference>
<evidence type="ECO:0000256" key="2">
    <source>
        <dbReference type="ARBA" id="ARBA00006285"/>
    </source>
</evidence>
<keyword evidence="4" id="KW-0378">Hydrolase</keyword>
<dbReference type="GO" id="GO:0016020">
    <property type="term" value="C:membrane"/>
    <property type="evidence" value="ECO:0007669"/>
    <property type="project" value="TreeGrafter"/>
</dbReference>
<evidence type="ECO:0000256" key="6">
    <source>
        <dbReference type="ARBA" id="ARBA00030512"/>
    </source>
</evidence>
<evidence type="ECO:0000313" key="12">
    <source>
        <dbReference type="Proteomes" id="UP000240418"/>
    </source>
</evidence>
<dbReference type="SUPFAM" id="SSF51445">
    <property type="entry name" value="(Trans)glycosidases"/>
    <property type="match status" value="1"/>
</dbReference>
<dbReference type="Gene3D" id="3.30.379.10">
    <property type="entry name" value="Chitobiase/beta-hexosaminidase domain 2-like"/>
    <property type="match status" value="1"/>
</dbReference>
<comment type="catalytic activity">
    <reaction evidence="1">
        <text>Hydrolysis of terminal non-reducing N-acetyl-D-hexosamine residues in N-acetyl-beta-D-hexosaminides.</text>
        <dbReference type="EC" id="3.2.1.52"/>
    </reaction>
</comment>
<dbReference type="GO" id="GO:0004563">
    <property type="term" value="F:beta-N-acetylhexosaminidase activity"/>
    <property type="evidence" value="ECO:0007669"/>
    <property type="project" value="UniProtKB-EC"/>
</dbReference>
<evidence type="ECO:0000256" key="8">
    <source>
        <dbReference type="PIRSR" id="PIRSR625705-1"/>
    </source>
</evidence>
<organism evidence="11 12">
    <name type="scientific">Shimia abyssi</name>
    <dbReference type="NCBI Taxonomy" id="1662395"/>
    <lineage>
        <taxon>Bacteria</taxon>
        <taxon>Pseudomonadati</taxon>
        <taxon>Pseudomonadota</taxon>
        <taxon>Alphaproteobacteria</taxon>
        <taxon>Rhodobacterales</taxon>
        <taxon>Roseobacteraceae</taxon>
    </lineage>
</organism>
<dbReference type="PANTHER" id="PTHR22600:SF57">
    <property type="entry name" value="BETA-N-ACETYLHEXOSAMINIDASE"/>
    <property type="match status" value="1"/>
</dbReference>
<dbReference type="SUPFAM" id="SSF55545">
    <property type="entry name" value="beta-N-acetylhexosaminidase-like domain"/>
    <property type="match status" value="1"/>
</dbReference>
<evidence type="ECO:0000256" key="1">
    <source>
        <dbReference type="ARBA" id="ARBA00001231"/>
    </source>
</evidence>
<evidence type="ECO:0000256" key="5">
    <source>
        <dbReference type="ARBA" id="ARBA00023295"/>
    </source>
</evidence>
<dbReference type="InterPro" id="IPR015882">
    <property type="entry name" value="HEX_bac_N"/>
</dbReference>
<dbReference type="InterPro" id="IPR025705">
    <property type="entry name" value="Beta_hexosaminidase_sua/sub"/>
</dbReference>
<dbReference type="EC" id="3.2.1.52" evidence="3"/>
<dbReference type="EMBL" id="PYGJ01000005">
    <property type="protein sequence ID" value="PSL19775.1"/>
    <property type="molecule type" value="Genomic_DNA"/>
</dbReference>
<protein>
    <recommendedName>
        <fullName evidence="3">beta-N-acetylhexosaminidase</fullName>
        <ecNumber evidence="3">3.2.1.52</ecNumber>
    </recommendedName>
    <alternativeName>
        <fullName evidence="6">Beta-N-acetylhexosaminidase</fullName>
    </alternativeName>
    <alternativeName>
        <fullName evidence="7">N-acetyl-beta-glucosaminidase</fullName>
    </alternativeName>
</protein>
<feature type="domain" description="Beta-hexosaminidase bacterial type N-terminal" evidence="10">
    <location>
        <begin position="180"/>
        <end position="231"/>
    </location>
</feature>
<sequence length="604" mass="65776">MILFPKLGSIDMQYSCHISGDTLVCLIQTRRALSAPVFCFSGIAPYDVISGGTLLTSVGGYTEIALPDLHPDTPHTVTLCFEGGFTPANRAWMPLGPRLKTDGETLFLPATPVGRSAPPQPDPRPVNGLPILPQPCGWTPANGHLSIDGLSFDDAALTAVADLATRQGMTFRGTHPINLIAGDLPNDAYEIDVTQTAITITSASYGGRFYAGVTLLLLLQHGPLPCGRITDTPRFDWRGQQLDTARHFYEPATILRLLDLMALLKLNRFHWHFADDEAFRIEIDSIPELWQQTALRGDGHLLPGIFSDMAEAGGTYSKSDVQRIIAHAKHLNIEVLPEIEAPAHALAIAKIFPDTRDPDDTGQERSVQGYARNVLNPAMPKTWEILEKLALEIGSLFPFGHLHLGCDELPEDTWMGSPRARALMAEHGLETTDDLLGWTIAKLARTVANAGLRPAAWEEAQKGNNGGIGNNAILFSWTGQGPGLDAARAGYDVVMCPAQNVYLDMAHTSDPDDWGAGWAAFVSLEDTVSWDPVPDPALANRIIGVQGTFWSEFTTQDDQIWPMLMPRMLGVASMAWQSIPPTPAELTDLATHFSYDPTSGLKLR</sequence>
<name>A0A2P8FDH6_9RHOB</name>
<accession>A0A2P8FDH6</accession>
<comment type="similarity">
    <text evidence="2">Belongs to the glycosyl hydrolase 20 family.</text>
</comment>
<gene>
    <name evidence="11" type="ORF">CLV88_105198</name>
</gene>
<dbReference type="PANTHER" id="PTHR22600">
    <property type="entry name" value="BETA-HEXOSAMINIDASE"/>
    <property type="match status" value="1"/>
</dbReference>
<dbReference type="Pfam" id="PF02838">
    <property type="entry name" value="Glyco_hydro_20b"/>
    <property type="match status" value="1"/>
</dbReference>
<proteinExistence type="inferred from homology"/>
<evidence type="ECO:0000256" key="4">
    <source>
        <dbReference type="ARBA" id="ARBA00022801"/>
    </source>
</evidence>
<dbReference type="AlphaFoldDB" id="A0A2P8FDH6"/>
<dbReference type="RefSeq" id="WP_243403634.1">
    <property type="nucleotide sequence ID" value="NZ_PYGJ01000005.1"/>
</dbReference>
<reference evidence="11 12" key="1">
    <citation type="submission" date="2018-03" db="EMBL/GenBank/DDBJ databases">
        <title>Genomic Encyclopedia of Archaeal and Bacterial Type Strains, Phase II (KMG-II): from individual species to whole genera.</title>
        <authorList>
            <person name="Goeker M."/>
        </authorList>
    </citation>
    <scope>NUCLEOTIDE SEQUENCE [LARGE SCALE GENOMIC DNA]</scope>
    <source>
        <strain evidence="11 12">DSM 100673</strain>
    </source>
</reference>
<evidence type="ECO:0000259" key="9">
    <source>
        <dbReference type="Pfam" id="PF00728"/>
    </source>
</evidence>
<feature type="domain" description="Glycoside hydrolase family 20 catalytic" evidence="9">
    <location>
        <begin position="235"/>
        <end position="577"/>
    </location>
</feature>
<keyword evidence="5" id="KW-0326">Glycosidase</keyword>
<dbReference type="InterPro" id="IPR017853">
    <property type="entry name" value="GH"/>
</dbReference>
<evidence type="ECO:0000256" key="3">
    <source>
        <dbReference type="ARBA" id="ARBA00012663"/>
    </source>
</evidence>
<dbReference type="Gene3D" id="3.20.20.80">
    <property type="entry name" value="Glycosidases"/>
    <property type="match status" value="1"/>
</dbReference>
<dbReference type="Pfam" id="PF00728">
    <property type="entry name" value="Glyco_hydro_20"/>
    <property type="match status" value="1"/>
</dbReference>
<evidence type="ECO:0000313" key="11">
    <source>
        <dbReference type="EMBL" id="PSL19775.1"/>
    </source>
</evidence>
<keyword evidence="12" id="KW-1185">Reference proteome</keyword>
<evidence type="ECO:0000259" key="10">
    <source>
        <dbReference type="Pfam" id="PF02838"/>
    </source>
</evidence>
<dbReference type="PRINTS" id="PR00738">
    <property type="entry name" value="GLHYDRLASE20"/>
</dbReference>
<comment type="caution">
    <text evidence="11">The sequence shown here is derived from an EMBL/GenBank/DDBJ whole genome shotgun (WGS) entry which is preliminary data.</text>
</comment>
<dbReference type="GO" id="GO:0005975">
    <property type="term" value="P:carbohydrate metabolic process"/>
    <property type="evidence" value="ECO:0007669"/>
    <property type="project" value="InterPro"/>
</dbReference>